<evidence type="ECO:0000313" key="1">
    <source>
        <dbReference type="EMBL" id="QIG44962.1"/>
    </source>
</evidence>
<dbReference type="Gene3D" id="3.40.50.1820">
    <property type="entry name" value="alpha/beta hydrolase"/>
    <property type="match status" value="1"/>
</dbReference>
<proteinExistence type="predicted"/>
<keyword evidence="2" id="KW-1185">Reference proteome</keyword>
<dbReference type="SUPFAM" id="SSF53474">
    <property type="entry name" value="alpha/beta-Hydrolases"/>
    <property type="match status" value="1"/>
</dbReference>
<dbReference type="EMBL" id="CP049257">
    <property type="protein sequence ID" value="QIG44962.1"/>
    <property type="molecule type" value="Genomic_DNA"/>
</dbReference>
<evidence type="ECO:0000313" key="2">
    <source>
        <dbReference type="Proteomes" id="UP000502996"/>
    </source>
</evidence>
<dbReference type="RefSeq" id="WP_165237048.1">
    <property type="nucleotide sequence ID" value="NZ_CP049257.1"/>
</dbReference>
<dbReference type="KEGG" id="nano:G5V58_21265"/>
<name>A0A6G6WIB4_9ACTN</name>
<evidence type="ECO:0008006" key="3">
    <source>
        <dbReference type="Google" id="ProtNLM"/>
    </source>
</evidence>
<dbReference type="AlphaFoldDB" id="A0A6G6WIB4"/>
<reference evidence="1 2" key="1">
    <citation type="submission" date="2020-02" db="EMBL/GenBank/DDBJ databases">
        <title>Full genome sequence of Nocardioides sp. R-3366.</title>
        <authorList>
            <person name="Im W.-T."/>
        </authorList>
    </citation>
    <scope>NUCLEOTIDE SEQUENCE [LARGE SCALE GENOMIC DNA]</scope>
    <source>
        <strain evidence="1 2">R-3366</strain>
    </source>
</reference>
<sequence length="418" mass="41740">MSDEIIQVTGGAAGLAASYADARALAAAFDAAGDDLRAVAATALGVARDGDLLTSAALSPTTCAVAEAAVLATATSVSSAALSWEGTAAAVRLAVGGLEATDGAVRTALDRQLGPYALPPLLPLVAVDPDVLSDHPGLTSHAIAALGGPLGAVVAGLLYGEPGGPVVTPYAATLPRGRPRSVRDLLAHLRAVAELSGRPDSPANGTIEVQTLDGPDGRRHVVYLPGTDDFNAPWEQGADVRDLETDLDLAGGRPDAYRAGILEALHRAGARPDEPVLLVGHSAGGMAAAALVASSGGFAVTHAVTAGAPTAQVPGFPAGTHVLSLEQVGDIVPELDGAPNPDSVEQTTVLFDAHPEQGVLAHHGYDAYEAGAALADASADPSVHESVASIDGFLAGDGPTSSQVFQITRAPGVGASTW</sequence>
<dbReference type="InterPro" id="IPR029058">
    <property type="entry name" value="AB_hydrolase_fold"/>
</dbReference>
<dbReference type="Proteomes" id="UP000502996">
    <property type="component" value="Chromosome"/>
</dbReference>
<accession>A0A6G6WIB4</accession>
<protein>
    <recommendedName>
        <fullName evidence="3">Alpha/beta hydrolase</fullName>
    </recommendedName>
</protein>
<organism evidence="1 2">
    <name type="scientific">Nocardioides anomalus</name>
    <dbReference type="NCBI Taxonomy" id="2712223"/>
    <lineage>
        <taxon>Bacteria</taxon>
        <taxon>Bacillati</taxon>
        <taxon>Actinomycetota</taxon>
        <taxon>Actinomycetes</taxon>
        <taxon>Propionibacteriales</taxon>
        <taxon>Nocardioidaceae</taxon>
        <taxon>Nocardioides</taxon>
    </lineage>
</organism>
<gene>
    <name evidence="1" type="ORF">G5V58_21265</name>
</gene>